<dbReference type="KEGG" id="vg:2949760"/>
<dbReference type="SMART" id="SM00409">
    <property type="entry name" value="IG"/>
    <property type="match status" value="1"/>
</dbReference>
<feature type="compositionally biased region" description="Low complexity" evidence="1">
    <location>
        <begin position="164"/>
        <end position="179"/>
    </location>
</feature>
<reference evidence="4 5" key="2">
    <citation type="journal article" date="1999" name="J. Virol.">
        <title>Strong selective pressure for evolution of an Epstein-Barr virus LMP2B homologue in the rhesus lymphocryptovirus.</title>
        <authorList>
            <person name="Rivailler P."/>
            <person name="Quink C."/>
            <person name="Wang F."/>
        </authorList>
    </citation>
    <scope>NUCLEOTIDE SEQUENCE [LARGE SCALE GENOMIC DNA]</scope>
    <source>
        <strain evidence="4 5">LCL8664</strain>
    </source>
</reference>
<name>Q8UZE2_9GAMA</name>
<keyword evidence="2" id="KW-0812">Transmembrane</keyword>
<dbReference type="RefSeq" id="YP_068002.1">
    <property type="nucleotide sequence ID" value="NC_006146.1"/>
</dbReference>
<feature type="region of interest" description="Disordered" evidence="1">
    <location>
        <begin position="164"/>
        <end position="196"/>
    </location>
</feature>
<dbReference type="InterPro" id="IPR003599">
    <property type="entry name" value="Ig_sub"/>
</dbReference>
<reference evidence="4 5" key="3">
    <citation type="journal article" date="2000" name="J. Clin. Microbiol.">
        <title>Cloning of the rhesus lymphocryptovirus viral capsid antigen and Epstein-Barr virus-encoded small RNA homologues and use in diagnosis of acute and persistent infections.</title>
        <authorList>
            <person name="Rao P."/>
            <person name="Jiang H."/>
            <person name="Wang F."/>
        </authorList>
    </citation>
    <scope>NUCLEOTIDE SEQUENCE [LARGE SCALE GENOMIC DNA]</scope>
    <source>
        <strain evidence="4 5">LCL8664</strain>
    </source>
</reference>
<evidence type="ECO:0000259" key="3">
    <source>
        <dbReference type="SMART" id="SM00409"/>
    </source>
</evidence>
<sequence length="253" mass="27507">MTHLALLLCCCVGSVCAFFSDLVKFENVTAPAGAEVNITCSVPKNETVSHIEVGKGSTPGDGIPTLGVATSNNGTHIYSGHHNYTLTLEWTDSTNTSVTLTFFNLTSEHEGDYICNVTLVNCSLASGVHCNYTAEDDDEQYHANRTLTARMHLTVIPATTITPTTTAPTTTVVPATSTSHQTTRRPTTKRPTRRPVTLGPFPVDPWHPRPTWVHWALLLITCAVVAPVILVIIIACCGWLMGWGRRRKGWIPV</sequence>
<dbReference type="InterPro" id="IPR013783">
    <property type="entry name" value="Ig-like_fold"/>
</dbReference>
<reference evidence="4 5" key="4">
    <citation type="journal article" date="2000" name="J. Virol.">
        <title>Structural, functional, and genetic comparisons of Epstein-Barr virus nuclear antigen 3A, 3B, and 3C homologues encoded by the rhesus lymphocryptovirus.</title>
        <authorList>
            <person name="Jiang H."/>
            <person name="Cho Y.G."/>
            <person name="Wang F."/>
        </authorList>
    </citation>
    <scope>NUCLEOTIDE SEQUENCE [LARGE SCALE GENOMIC DNA]</scope>
    <source>
        <strain evidence="4 5">LCL8664</strain>
    </source>
</reference>
<dbReference type="InterPro" id="IPR013106">
    <property type="entry name" value="Ig_V-set"/>
</dbReference>
<organism evidence="4 5">
    <name type="scientific">Macacine gammaherpesvirus 4</name>
    <name type="common">Rhesus lymphocryptovirus</name>
    <dbReference type="NCBI Taxonomy" id="45455"/>
    <lineage>
        <taxon>Viruses</taxon>
        <taxon>Duplodnaviria</taxon>
        <taxon>Heunggongvirae</taxon>
        <taxon>Peploviricota</taxon>
        <taxon>Herviviricetes</taxon>
        <taxon>Herpesvirales</taxon>
        <taxon>Orthoherpesviridae</taxon>
        <taxon>Gammaherpesvirinae</taxon>
        <taxon>Lymphocryptovirus</taxon>
        <taxon>Lymphocryptovirus macacinegamma4</taxon>
    </lineage>
</organism>
<evidence type="ECO:0000313" key="5">
    <source>
        <dbReference type="Proteomes" id="UP000201521"/>
    </source>
</evidence>
<dbReference type="OrthoDB" id="31322at10239"/>
<reference evidence="4 5" key="1">
    <citation type="journal article" date="1996" name="J. Virol.">
        <title>Comparative analysis identifies conserved tumor necrosis factor receptor-associated factor 3 binding sites in the human and simian Epstein-Barr virus oncogene LMP1.</title>
        <authorList>
            <person name="Franken M."/>
            <person name="Devergne O."/>
            <person name="Rosenzweig M."/>
            <person name="Annis B."/>
            <person name="Kieff E."/>
            <person name="Wang F."/>
        </authorList>
    </citation>
    <scope>NUCLEOTIDE SEQUENCE [LARGE SCALE GENOMIC DNA]</scope>
    <source>
        <strain evidence="4 5">LCL8664</strain>
    </source>
</reference>
<accession>Q8UZE2</accession>
<dbReference type="GeneID" id="2949760"/>
<evidence type="ECO:0000256" key="2">
    <source>
        <dbReference type="SAM" id="Phobius"/>
    </source>
</evidence>
<evidence type="ECO:0000256" key="1">
    <source>
        <dbReference type="SAM" id="MobiDB-lite"/>
    </source>
</evidence>
<keyword evidence="5" id="KW-1185">Reference proteome</keyword>
<dbReference type="Pfam" id="PF07686">
    <property type="entry name" value="V-set"/>
    <property type="match status" value="1"/>
</dbReference>
<reference evidence="4 5" key="5">
    <citation type="journal article" date="2002" name="J. Virol.">
        <title>Complete nucleotide sequence of the rhesus lymphocryptovirus: genetic validation for an Epstein-Barr virus animal model.</title>
        <authorList>
            <person name="Rivailler P."/>
            <person name="Jiang H."/>
            <person name="Cho Y.G."/>
            <person name="Quink C."/>
            <person name="Wang F."/>
        </authorList>
    </citation>
    <scope>NUCLEOTIDE SEQUENCE [LARGE SCALE GENOMIC DNA]</scope>
    <source>
        <strain evidence="4 5">LCL8664</strain>
    </source>
</reference>
<keyword evidence="2" id="KW-1133">Transmembrane helix</keyword>
<keyword evidence="2" id="KW-0472">Membrane</keyword>
<feature type="compositionally biased region" description="Basic residues" evidence="1">
    <location>
        <begin position="182"/>
        <end position="193"/>
    </location>
</feature>
<dbReference type="Gene3D" id="2.60.40.10">
    <property type="entry name" value="Immunoglobulins"/>
    <property type="match status" value="1"/>
</dbReference>
<dbReference type="EMBL" id="AY037858">
    <property type="protein sequence ID" value="AAK95469.1"/>
    <property type="molecule type" value="Genomic_DNA"/>
</dbReference>
<dbReference type="Proteomes" id="UP000201521">
    <property type="component" value="Segment"/>
</dbReference>
<feature type="transmembrane region" description="Helical" evidence="2">
    <location>
        <begin position="212"/>
        <end position="241"/>
    </location>
</feature>
<evidence type="ECO:0000313" key="4">
    <source>
        <dbReference type="EMBL" id="AAK95469.1"/>
    </source>
</evidence>
<feature type="domain" description="Immunoglobulin" evidence="3">
    <location>
        <begin position="25"/>
        <end position="133"/>
    </location>
</feature>
<protein>
    <submittedName>
        <fullName evidence="4">BILF2</fullName>
    </submittedName>
</protein>
<dbReference type="SUPFAM" id="SSF48726">
    <property type="entry name" value="Immunoglobulin"/>
    <property type="match status" value="1"/>
</dbReference>
<dbReference type="InterPro" id="IPR036179">
    <property type="entry name" value="Ig-like_dom_sf"/>
</dbReference>
<proteinExistence type="predicted"/>